<evidence type="ECO:0000313" key="2">
    <source>
        <dbReference type="EMBL" id="AJG20915.1"/>
    </source>
</evidence>
<keyword evidence="3" id="KW-1185">Reference proteome</keyword>
<dbReference type="Pfam" id="PF13649">
    <property type="entry name" value="Methyltransf_25"/>
    <property type="match status" value="1"/>
</dbReference>
<dbReference type="KEGG" id="cbw:RR42_m3549"/>
<dbReference type="EMBL" id="CP010536">
    <property type="protein sequence ID" value="AJG20915.1"/>
    <property type="molecule type" value="Genomic_DNA"/>
</dbReference>
<accession>A0A0C4YDQ9</accession>
<dbReference type="GO" id="GO:0008168">
    <property type="term" value="F:methyltransferase activity"/>
    <property type="evidence" value="ECO:0007669"/>
    <property type="project" value="UniProtKB-KW"/>
</dbReference>
<organism evidence="2 3">
    <name type="scientific">Cupriavidus basilensis</name>
    <dbReference type="NCBI Taxonomy" id="68895"/>
    <lineage>
        <taxon>Bacteria</taxon>
        <taxon>Pseudomonadati</taxon>
        <taxon>Pseudomonadota</taxon>
        <taxon>Betaproteobacteria</taxon>
        <taxon>Burkholderiales</taxon>
        <taxon>Burkholderiaceae</taxon>
        <taxon>Cupriavidus</taxon>
    </lineage>
</organism>
<keyword evidence="2" id="KW-0489">Methyltransferase</keyword>
<gene>
    <name evidence="2" type="ORF">RR42_m3549</name>
</gene>
<proteinExistence type="predicted"/>
<name>A0A0C4YDQ9_9BURK</name>
<dbReference type="OrthoDB" id="9811915at2"/>
<dbReference type="InterPro" id="IPR041698">
    <property type="entry name" value="Methyltransf_25"/>
</dbReference>
<keyword evidence="2" id="KW-0808">Transferase</keyword>
<reference evidence="2 3" key="1">
    <citation type="journal article" date="2015" name="Genome Announc.">
        <title>Complete Genome Sequence of Cupriavidus basilensis 4G11, Isolated from the Oak Ridge Field Research Center Site.</title>
        <authorList>
            <person name="Ray J."/>
            <person name="Waters R.J."/>
            <person name="Skerker J.M."/>
            <person name="Kuehl J.V."/>
            <person name="Price M.N."/>
            <person name="Huang J."/>
            <person name="Chakraborty R."/>
            <person name="Arkin A.P."/>
            <person name="Deutschbauer A."/>
        </authorList>
    </citation>
    <scope>NUCLEOTIDE SEQUENCE [LARGE SCALE GENOMIC DNA]</scope>
    <source>
        <strain evidence="2">4G11</strain>
    </source>
</reference>
<protein>
    <submittedName>
        <fullName evidence="2">SAM-dependent methyltransferase</fullName>
    </submittedName>
</protein>
<evidence type="ECO:0000259" key="1">
    <source>
        <dbReference type="Pfam" id="PF13649"/>
    </source>
</evidence>
<dbReference type="AlphaFoldDB" id="A0A0C4YDQ9"/>
<dbReference type="Gene3D" id="3.40.50.150">
    <property type="entry name" value="Vaccinia Virus protein VP39"/>
    <property type="match status" value="1"/>
</dbReference>
<feature type="domain" description="Methyltransferase" evidence="1">
    <location>
        <begin position="288"/>
        <end position="401"/>
    </location>
</feature>
<dbReference type="RefSeq" id="WP_043349499.1">
    <property type="nucleotide sequence ID" value="NZ_CP010536.1"/>
</dbReference>
<dbReference type="SUPFAM" id="SSF53335">
    <property type="entry name" value="S-adenosyl-L-methionine-dependent methyltransferases"/>
    <property type="match status" value="1"/>
</dbReference>
<dbReference type="STRING" id="68895.RR42_m3549"/>
<evidence type="ECO:0000313" key="3">
    <source>
        <dbReference type="Proteomes" id="UP000031843"/>
    </source>
</evidence>
<dbReference type="InterPro" id="IPR029063">
    <property type="entry name" value="SAM-dependent_MTases_sf"/>
</dbReference>
<dbReference type="Proteomes" id="UP000031843">
    <property type="component" value="Chromosome main"/>
</dbReference>
<dbReference type="GO" id="GO:0032259">
    <property type="term" value="P:methylation"/>
    <property type="evidence" value="ECO:0007669"/>
    <property type="project" value="UniProtKB-KW"/>
</dbReference>
<sequence>MYSQTQIDPVVSFRNSQGEQVRGTIINLQRKALVMEIYNPYSIVQVSEVLSELSVRMGSKNAYLGKAVVMSLVNTGLTAVVSLTLIDEWRELSDLPNEPKSVGREAELFINDWDARFNIRRDYQIVVNEMRAFLSEVSRWVEQVDLTENLPKTDGRLREDVFYELATPIMLKVKTYLDRLEGEAEQVEAEIAPVHRTYAQSALHPLLLRAPFVYRTFTKPLGYAGDYEMVNQILNDPQQGPTTYFQIVNTAFLKAAVATAHRNRIDLLVDFLSRQADAARAAGRPFRILNVGCGPAFEIQRFVREYPQPELLSFQLVDFSEETLAYTKSSIESSAASAGHKVSVEMVHQSVHELLKRKIAPDDAGLREFDAVYCAGLFDYLSDKVCSRLLSYFAARTRPGGQLLVTNVHSANPEKFGMEHLLEWYLIYRDEARMSMLLPERSRDHKLYVDQTGVNVFAEAIIL</sequence>